<name>A0A8H5ZUW5_COCSA</name>
<dbReference type="PANTHER" id="PTHR23501">
    <property type="entry name" value="MAJOR FACILITATOR SUPERFAMILY"/>
    <property type="match status" value="1"/>
</dbReference>
<evidence type="ECO:0000256" key="2">
    <source>
        <dbReference type="ARBA" id="ARBA00022692"/>
    </source>
</evidence>
<dbReference type="GO" id="GO:0022857">
    <property type="term" value="F:transmembrane transporter activity"/>
    <property type="evidence" value="ECO:0007669"/>
    <property type="project" value="TreeGrafter"/>
</dbReference>
<dbReference type="Proteomes" id="UP000624244">
    <property type="component" value="Unassembled WGS sequence"/>
</dbReference>
<reference evidence="5" key="1">
    <citation type="submission" date="2019-11" db="EMBL/GenBank/DDBJ databases">
        <title>Bipolaris sorokiniana Genome sequencing.</title>
        <authorList>
            <person name="Wang H."/>
        </authorList>
    </citation>
    <scope>NUCLEOTIDE SEQUENCE</scope>
</reference>
<comment type="subcellular location">
    <subcellularLocation>
        <location evidence="1">Membrane</location>
        <topology evidence="1">Multi-pass membrane protein</topology>
    </subcellularLocation>
</comment>
<organism evidence="5 6">
    <name type="scientific">Cochliobolus sativus</name>
    <name type="common">Common root rot and spot blotch fungus</name>
    <name type="synonym">Bipolaris sorokiniana</name>
    <dbReference type="NCBI Taxonomy" id="45130"/>
    <lineage>
        <taxon>Eukaryota</taxon>
        <taxon>Fungi</taxon>
        <taxon>Dikarya</taxon>
        <taxon>Ascomycota</taxon>
        <taxon>Pezizomycotina</taxon>
        <taxon>Dothideomycetes</taxon>
        <taxon>Pleosporomycetidae</taxon>
        <taxon>Pleosporales</taxon>
        <taxon>Pleosporineae</taxon>
        <taxon>Pleosporaceae</taxon>
        <taxon>Bipolaris</taxon>
    </lineage>
</organism>
<dbReference type="PANTHER" id="PTHR23501:SF198">
    <property type="entry name" value="AZOLE RESISTANCE PROTEIN 1-RELATED"/>
    <property type="match status" value="1"/>
</dbReference>
<sequence>MAAFNQFYGKLYQLCDTKRTFLVAIVLFEVGDAICGAAPTAMGFSLISCCSGYCGHWRSAMVVIVSPMPLRKRPVFIGLLTLIFLHQPAHRWLRLRRCSVLPSYSVSAENRPSNLRSDQAPRSHRPFWGGAIELWSSPKVIGLDLTFPVKFLTFLANSSCECLYALYTLMVEWKSISKDARQAIQEIESIEKDAEPEKGIVLTKGSTDGKILEV</sequence>
<evidence type="ECO:0000313" key="6">
    <source>
        <dbReference type="Proteomes" id="UP000624244"/>
    </source>
</evidence>
<comment type="caution">
    <text evidence="5">The sequence shown here is derived from an EMBL/GenBank/DDBJ whole genome shotgun (WGS) entry which is preliminary data.</text>
</comment>
<accession>A0A8H5ZUW5</accession>
<protein>
    <submittedName>
        <fullName evidence="5">Uncharacterized protein</fullName>
    </submittedName>
</protein>
<evidence type="ECO:0000256" key="1">
    <source>
        <dbReference type="ARBA" id="ARBA00004141"/>
    </source>
</evidence>
<proteinExistence type="predicted"/>
<keyword evidence="2" id="KW-0812">Transmembrane</keyword>
<keyword evidence="4" id="KW-0472">Membrane</keyword>
<dbReference type="AlphaFoldDB" id="A0A8H5ZUW5"/>
<keyword evidence="3" id="KW-1133">Transmembrane helix</keyword>
<evidence type="ECO:0000256" key="4">
    <source>
        <dbReference type="ARBA" id="ARBA00023136"/>
    </source>
</evidence>
<dbReference type="EMBL" id="WNKQ01000001">
    <property type="protein sequence ID" value="KAF5854353.1"/>
    <property type="molecule type" value="Genomic_DNA"/>
</dbReference>
<evidence type="ECO:0000256" key="3">
    <source>
        <dbReference type="ARBA" id="ARBA00022989"/>
    </source>
</evidence>
<gene>
    <name evidence="5" type="ORF">GGP41_007110</name>
</gene>
<evidence type="ECO:0000313" key="5">
    <source>
        <dbReference type="EMBL" id="KAF5854353.1"/>
    </source>
</evidence>
<dbReference type="GO" id="GO:0005886">
    <property type="term" value="C:plasma membrane"/>
    <property type="evidence" value="ECO:0007669"/>
    <property type="project" value="TreeGrafter"/>
</dbReference>